<dbReference type="PANTHER" id="PTHR47893">
    <property type="entry name" value="REGULATORY PROTEIN PCHR"/>
    <property type="match status" value="1"/>
</dbReference>
<dbReference type="RefSeq" id="WP_129018573.1">
    <property type="nucleotide sequence ID" value="NZ_SDDZ01000014.1"/>
</dbReference>
<evidence type="ECO:0000259" key="4">
    <source>
        <dbReference type="PROSITE" id="PS01124"/>
    </source>
</evidence>
<dbReference type="PROSITE" id="PS50112">
    <property type="entry name" value="PAS"/>
    <property type="match status" value="1"/>
</dbReference>
<evidence type="ECO:0000256" key="1">
    <source>
        <dbReference type="ARBA" id="ARBA00023015"/>
    </source>
</evidence>
<dbReference type="PANTHER" id="PTHR47893:SF1">
    <property type="entry name" value="REGULATORY PROTEIN PCHR"/>
    <property type="match status" value="1"/>
</dbReference>
<dbReference type="GO" id="GO:0003700">
    <property type="term" value="F:DNA-binding transcription factor activity"/>
    <property type="evidence" value="ECO:0007669"/>
    <property type="project" value="InterPro"/>
</dbReference>
<keyword evidence="1" id="KW-0805">Transcription regulation</keyword>
<keyword evidence="7" id="KW-1185">Reference proteome</keyword>
<evidence type="ECO:0000313" key="7">
    <source>
        <dbReference type="Proteomes" id="UP000289792"/>
    </source>
</evidence>
<dbReference type="Gene3D" id="1.10.10.60">
    <property type="entry name" value="Homeodomain-like"/>
    <property type="match status" value="2"/>
</dbReference>
<dbReference type="PROSITE" id="PS01124">
    <property type="entry name" value="HTH_ARAC_FAMILY_2"/>
    <property type="match status" value="1"/>
</dbReference>
<dbReference type="InterPro" id="IPR000014">
    <property type="entry name" value="PAS"/>
</dbReference>
<dbReference type="NCBIfam" id="TIGR00229">
    <property type="entry name" value="sensory_box"/>
    <property type="match status" value="1"/>
</dbReference>
<dbReference type="AlphaFoldDB" id="A0A4Q0XE86"/>
<organism evidence="6 7">
    <name type="scientific">Gelidibacter gilvus</name>
    <dbReference type="NCBI Taxonomy" id="59602"/>
    <lineage>
        <taxon>Bacteria</taxon>
        <taxon>Pseudomonadati</taxon>
        <taxon>Bacteroidota</taxon>
        <taxon>Flavobacteriia</taxon>
        <taxon>Flavobacteriales</taxon>
        <taxon>Flavobacteriaceae</taxon>
        <taxon>Gelidibacter</taxon>
    </lineage>
</organism>
<dbReference type="SUPFAM" id="SSF46689">
    <property type="entry name" value="Homeodomain-like"/>
    <property type="match status" value="1"/>
</dbReference>
<comment type="caution">
    <text evidence="6">The sequence shown here is derived from an EMBL/GenBank/DDBJ whole genome shotgun (WGS) entry which is preliminary data.</text>
</comment>
<dbReference type="InterPro" id="IPR018060">
    <property type="entry name" value="HTH_AraC"/>
</dbReference>
<evidence type="ECO:0000259" key="5">
    <source>
        <dbReference type="PROSITE" id="PS50112"/>
    </source>
</evidence>
<accession>A0A4Q0XE86</accession>
<dbReference type="PRINTS" id="PR00032">
    <property type="entry name" value="HTHARAC"/>
</dbReference>
<dbReference type="OrthoDB" id="1451418at2"/>
<dbReference type="Proteomes" id="UP000289792">
    <property type="component" value="Unassembled WGS sequence"/>
</dbReference>
<dbReference type="Pfam" id="PF12833">
    <property type="entry name" value="HTH_18"/>
    <property type="match status" value="1"/>
</dbReference>
<protein>
    <submittedName>
        <fullName evidence="6">AraC family transcriptional regulator</fullName>
    </submittedName>
</protein>
<evidence type="ECO:0000256" key="2">
    <source>
        <dbReference type="ARBA" id="ARBA00023125"/>
    </source>
</evidence>
<dbReference type="Gene3D" id="3.30.450.20">
    <property type="entry name" value="PAS domain"/>
    <property type="match status" value="1"/>
</dbReference>
<dbReference type="SUPFAM" id="SSF55785">
    <property type="entry name" value="PYP-like sensor domain (PAS domain)"/>
    <property type="match status" value="1"/>
</dbReference>
<dbReference type="InterPro" id="IPR035965">
    <property type="entry name" value="PAS-like_dom_sf"/>
</dbReference>
<dbReference type="GO" id="GO:0043565">
    <property type="term" value="F:sequence-specific DNA binding"/>
    <property type="evidence" value="ECO:0007669"/>
    <property type="project" value="InterPro"/>
</dbReference>
<dbReference type="EMBL" id="SDDZ01000014">
    <property type="protein sequence ID" value="RXJ45384.1"/>
    <property type="molecule type" value="Genomic_DNA"/>
</dbReference>
<proteinExistence type="predicted"/>
<keyword evidence="3" id="KW-0804">Transcription</keyword>
<keyword evidence="2" id="KW-0238">DNA-binding</keyword>
<sequence length="318" mass="36413">MQSPFNTHRLQQIQRLLMTLIMGGGNYLIERSEEDDDIELVLMMANLLVEELADTLRYVGYLDSPEAIKEYVNMIFVLDTSFQVRYVNNTVHTLLGQESDALLGASFSDLLTADSLSSWQLITRGLLYEDHYHGIHDLSFKVPGALTKRCTCAFSTVFIKEWSVSFILVTTFETSLNRLFIEDRIKALLASRDLRSRVKSNSPFNLSNEKDVRIIQGVRDRILQNISQPLPGLRVLAHEFGTNEHKLKNGFKQLYGTSVYRFLTQERLKRANMLLQNTSLPVKGIAQMTGFKNMSHFSKAFKKQYGVTPMTLRKMREG</sequence>
<name>A0A4Q0XE86_9FLAO</name>
<gene>
    <name evidence="6" type="ORF">ESZ48_16330</name>
</gene>
<dbReference type="InterPro" id="IPR009057">
    <property type="entry name" value="Homeodomain-like_sf"/>
</dbReference>
<evidence type="ECO:0000256" key="3">
    <source>
        <dbReference type="ARBA" id="ARBA00023163"/>
    </source>
</evidence>
<dbReference type="InterPro" id="IPR053142">
    <property type="entry name" value="PchR_regulatory_protein"/>
</dbReference>
<reference evidence="6 7" key="1">
    <citation type="submission" date="2019-01" db="EMBL/GenBank/DDBJ databases">
        <title>Genome sequence of the Antarctic species Gelidibacter gilvus ACAM 158(T).</title>
        <authorList>
            <person name="Bowman J.P."/>
        </authorList>
    </citation>
    <scope>NUCLEOTIDE SEQUENCE [LARGE SCALE GENOMIC DNA]</scope>
    <source>
        <strain evidence="6 7">IC158</strain>
    </source>
</reference>
<feature type="domain" description="PAS" evidence="5">
    <location>
        <begin position="75"/>
        <end position="115"/>
    </location>
</feature>
<dbReference type="SMART" id="SM00342">
    <property type="entry name" value="HTH_ARAC"/>
    <property type="match status" value="1"/>
</dbReference>
<evidence type="ECO:0000313" key="6">
    <source>
        <dbReference type="EMBL" id="RXJ45384.1"/>
    </source>
</evidence>
<feature type="domain" description="HTH araC/xylS-type" evidence="4">
    <location>
        <begin position="216"/>
        <end position="315"/>
    </location>
</feature>
<dbReference type="InterPro" id="IPR020449">
    <property type="entry name" value="Tscrpt_reg_AraC-type_HTH"/>
</dbReference>